<dbReference type="GO" id="GO:0006565">
    <property type="term" value="P:L-serine catabolic process"/>
    <property type="evidence" value="ECO:0007669"/>
    <property type="project" value="TreeGrafter"/>
</dbReference>
<dbReference type="Pfam" id="PF00585">
    <property type="entry name" value="Thr_dehydrat_C"/>
    <property type="match status" value="2"/>
</dbReference>
<evidence type="ECO:0000259" key="14">
    <source>
        <dbReference type="PROSITE" id="PS51672"/>
    </source>
</evidence>
<gene>
    <name evidence="13" type="primary">ilvA</name>
    <name evidence="15" type="ORF">WQQ_26680</name>
</gene>
<evidence type="ECO:0000313" key="16">
    <source>
        <dbReference type="Proteomes" id="UP000003704"/>
    </source>
</evidence>
<comment type="caution">
    <text evidence="15">The sequence shown here is derived from an EMBL/GenBank/DDBJ whole genome shotgun (WGS) entry which is preliminary data.</text>
</comment>
<dbReference type="Gene3D" id="3.40.50.1100">
    <property type="match status" value="2"/>
</dbReference>
<dbReference type="PROSITE" id="PS00165">
    <property type="entry name" value="DEHYDRATASE_SER_THR"/>
    <property type="match status" value="1"/>
</dbReference>
<reference evidence="15 16" key="1">
    <citation type="journal article" date="2012" name="J. Bacteriol.">
        <title>Genome Sequence of n-Alkane-Degrading Hydrocarboniphaga effusa Strain AP103T (ATCC BAA-332T).</title>
        <authorList>
            <person name="Chang H.K."/>
            <person name="Zylstra G.J."/>
            <person name="Chae J.C."/>
        </authorList>
    </citation>
    <scope>NUCLEOTIDE SEQUENCE [LARGE SCALE GENOMIC DNA]</scope>
    <source>
        <strain evidence="15 16">AP103</strain>
    </source>
</reference>
<dbReference type="InterPro" id="IPR001721">
    <property type="entry name" value="TD_ACT-like"/>
</dbReference>
<evidence type="ECO:0000256" key="7">
    <source>
        <dbReference type="ARBA" id="ARBA00022624"/>
    </source>
</evidence>
<dbReference type="InterPro" id="IPR000634">
    <property type="entry name" value="Ser/Thr_deHydtase_PyrdxlP-BS"/>
</dbReference>
<dbReference type="InterPro" id="IPR045865">
    <property type="entry name" value="ACT-like_dom_sf"/>
</dbReference>
<evidence type="ECO:0000256" key="5">
    <source>
        <dbReference type="ARBA" id="ARBA00011881"/>
    </source>
</evidence>
<dbReference type="NCBIfam" id="NF006674">
    <property type="entry name" value="PRK09224.1"/>
    <property type="match status" value="1"/>
</dbReference>
<organism evidence="15 16">
    <name type="scientific">Hydrocarboniphaga effusa AP103</name>
    <dbReference type="NCBI Taxonomy" id="1172194"/>
    <lineage>
        <taxon>Bacteria</taxon>
        <taxon>Pseudomonadati</taxon>
        <taxon>Pseudomonadota</taxon>
        <taxon>Gammaproteobacteria</taxon>
        <taxon>Nevskiales</taxon>
        <taxon>Nevskiaceae</taxon>
        <taxon>Hydrocarboniphaga</taxon>
    </lineage>
</organism>
<dbReference type="InterPro" id="IPR038110">
    <property type="entry name" value="TD_ACT-like_sf"/>
</dbReference>
<dbReference type="AlphaFoldDB" id="I8HZP0"/>
<dbReference type="InterPro" id="IPR050147">
    <property type="entry name" value="Ser/Thr_Dehydratase"/>
</dbReference>
<dbReference type="InterPro" id="IPR001926">
    <property type="entry name" value="TrpB-like_PALP"/>
</dbReference>
<dbReference type="FunFam" id="3.40.50.1100:FF:000005">
    <property type="entry name" value="Threonine dehydratase catabolic"/>
    <property type="match status" value="1"/>
</dbReference>
<evidence type="ECO:0000256" key="10">
    <source>
        <dbReference type="ARBA" id="ARBA00023239"/>
    </source>
</evidence>
<dbReference type="GO" id="GO:0009097">
    <property type="term" value="P:isoleucine biosynthetic process"/>
    <property type="evidence" value="ECO:0007669"/>
    <property type="project" value="UniProtKB-UniRule"/>
</dbReference>
<dbReference type="NCBIfam" id="TIGR01124">
    <property type="entry name" value="ilvA_2Cterm"/>
    <property type="match status" value="1"/>
</dbReference>
<accession>I8HZP0</accession>
<dbReference type="Proteomes" id="UP000003704">
    <property type="component" value="Unassembled WGS sequence"/>
</dbReference>
<comment type="function">
    <text evidence="12 13">Catalyzes the anaerobic formation of alpha-ketobutyrate and ammonia from threonine in a two-step reaction. The first step involved a dehydration of threonine and a production of enamine intermediates (aminocrotonate), which tautomerizes to its imine form (iminobutyrate). Both intermediates are unstable and short-lived. The second step is the nonenzymatic hydrolysis of the enamine/imine intermediates to form 2-ketobutyrate and free ammonia. In the low water environment of the cell, the second step is accelerated by RidA.</text>
</comment>
<dbReference type="PANTHER" id="PTHR48078:SF11">
    <property type="entry name" value="THREONINE DEHYDRATASE, MITOCHONDRIAL"/>
    <property type="match status" value="1"/>
</dbReference>
<keyword evidence="8" id="KW-0677">Repeat</keyword>
<evidence type="ECO:0000256" key="4">
    <source>
        <dbReference type="ARBA" id="ARBA00010869"/>
    </source>
</evidence>
<evidence type="ECO:0000256" key="9">
    <source>
        <dbReference type="ARBA" id="ARBA00022898"/>
    </source>
</evidence>
<comment type="pathway">
    <text evidence="3 13">Amino-acid biosynthesis; L-isoleucine biosynthesis; 2-oxobutanoate from L-threonine: step 1/1.</text>
</comment>
<evidence type="ECO:0000256" key="6">
    <source>
        <dbReference type="ARBA" id="ARBA00022605"/>
    </source>
</evidence>
<keyword evidence="10 13" id="KW-0456">Lyase</keyword>
<comment type="similarity">
    <text evidence="4 13">Belongs to the serine/threonine dehydratase family.</text>
</comment>
<keyword evidence="9 13" id="KW-0663">Pyridoxal phosphate</keyword>
<feature type="domain" description="ACT-like" evidence="14">
    <location>
        <begin position="351"/>
        <end position="423"/>
    </location>
</feature>
<dbReference type="STRING" id="1172194.WQQ_26680"/>
<dbReference type="PROSITE" id="PS51672">
    <property type="entry name" value="ACT_LIKE"/>
    <property type="match status" value="2"/>
</dbReference>
<dbReference type="EC" id="4.3.1.19" evidence="13"/>
<protein>
    <recommendedName>
        <fullName evidence="13">L-threonine dehydratase</fullName>
        <ecNumber evidence="13">4.3.1.19</ecNumber>
    </recommendedName>
    <alternativeName>
        <fullName evidence="13">Threonine deaminase</fullName>
    </alternativeName>
</protein>
<comment type="cofactor">
    <cofactor evidence="2 13">
        <name>pyridoxal 5'-phosphate</name>
        <dbReference type="ChEBI" id="CHEBI:597326"/>
    </cofactor>
</comment>
<dbReference type="PANTHER" id="PTHR48078">
    <property type="entry name" value="THREONINE DEHYDRATASE, MITOCHONDRIAL-RELATED"/>
    <property type="match status" value="1"/>
</dbReference>
<sequence length="529" mass="57368">MNKTPQRTAAASAEAQRLLAQYAKRIEQAAGRVYDVADVTALEHAPKLSARLGCKLLLKREDTQPVYSFKLRGAYNKMASLSDEARAHGVVTASAGNHAQGVALSAAKLGIPSSIVMPRTTPAIKVDAVRSLGGKAILHGDAYDDALAHALELVDRGMTLVHPYDDPEVIAGQGTIAREILEQLPQLGVEKLDAVFVCVGGGGLLAGIAAWIKHKSPHTKVICVEPDDSNCMGAGLKAGRRIKLAQAGLFADGVSVRQAGEEPFKLARHFVDDCVEVSIDEICAAIRDLFNEKRAVPEPAGALGIAGVKRYAQTHDLSGKTVCAIVSGANINFDRLRYVAERAELGDDAETLLAVTIPEKPGSFKKFLSHLRRRPITEFNYRYSSSGAAHVFVGIKITEGAAEREKLIQILREQDLPVADMTGNEMAKLHVRFMVGGRAPGLADEHLFRFVFPERPGALEDFLHAIGGRWNISLFHYRNHGAAFGRVLCGLQIPRGQLGDVRRSLDQLGYEYWEETDNPAYALFLGTRA</sequence>
<dbReference type="CDD" id="cd01562">
    <property type="entry name" value="Thr-dehyd"/>
    <property type="match status" value="1"/>
</dbReference>
<keyword evidence="11 13" id="KW-0100">Branched-chain amino acid biosynthesis</keyword>
<dbReference type="Pfam" id="PF00291">
    <property type="entry name" value="PALP"/>
    <property type="match status" value="1"/>
</dbReference>
<dbReference type="GO" id="GO:0003941">
    <property type="term" value="F:L-serine ammonia-lyase activity"/>
    <property type="evidence" value="ECO:0007669"/>
    <property type="project" value="TreeGrafter"/>
</dbReference>
<evidence type="ECO:0000256" key="2">
    <source>
        <dbReference type="ARBA" id="ARBA00001933"/>
    </source>
</evidence>
<evidence type="ECO:0000256" key="3">
    <source>
        <dbReference type="ARBA" id="ARBA00004810"/>
    </source>
</evidence>
<keyword evidence="16" id="KW-1185">Reference proteome</keyword>
<dbReference type="FunFam" id="3.40.1020.10:FF:000001">
    <property type="entry name" value="L-threonine dehydratase"/>
    <property type="match status" value="1"/>
</dbReference>
<evidence type="ECO:0000256" key="12">
    <source>
        <dbReference type="ARBA" id="ARBA00025527"/>
    </source>
</evidence>
<evidence type="ECO:0000256" key="8">
    <source>
        <dbReference type="ARBA" id="ARBA00022737"/>
    </source>
</evidence>
<evidence type="ECO:0000256" key="11">
    <source>
        <dbReference type="ARBA" id="ARBA00023304"/>
    </source>
</evidence>
<keyword evidence="6 13" id="KW-0028">Amino-acid biosynthesis</keyword>
<dbReference type="SUPFAM" id="SSF55021">
    <property type="entry name" value="ACT-like"/>
    <property type="match status" value="2"/>
</dbReference>
<name>I8HZP0_9GAMM</name>
<dbReference type="GO" id="GO:0006567">
    <property type="term" value="P:L-threonine catabolic process"/>
    <property type="evidence" value="ECO:0007669"/>
    <property type="project" value="TreeGrafter"/>
</dbReference>
<evidence type="ECO:0000313" key="15">
    <source>
        <dbReference type="EMBL" id="EIT69086.1"/>
    </source>
</evidence>
<evidence type="ECO:0000256" key="1">
    <source>
        <dbReference type="ARBA" id="ARBA00001274"/>
    </source>
</evidence>
<dbReference type="InterPro" id="IPR036052">
    <property type="entry name" value="TrpB-like_PALP_sf"/>
</dbReference>
<dbReference type="InterPro" id="IPR005787">
    <property type="entry name" value="Thr_deHydtase_biosynth"/>
</dbReference>
<dbReference type="EMBL" id="AKGD01000002">
    <property type="protein sequence ID" value="EIT69086.1"/>
    <property type="molecule type" value="Genomic_DNA"/>
</dbReference>
<proteinExistence type="inferred from homology"/>
<dbReference type="PATRIC" id="fig|1172194.4.peg.2578"/>
<dbReference type="Gene3D" id="3.40.1020.10">
    <property type="entry name" value="Biosynthetic Threonine Deaminase, Domain 3"/>
    <property type="match status" value="1"/>
</dbReference>
<keyword evidence="7 13" id="KW-0412">Isoleucine biosynthesis</keyword>
<feature type="domain" description="ACT-like" evidence="14">
    <location>
        <begin position="446"/>
        <end position="517"/>
    </location>
</feature>
<dbReference type="SUPFAM" id="SSF53686">
    <property type="entry name" value="Tryptophan synthase beta subunit-like PLP-dependent enzymes"/>
    <property type="match status" value="1"/>
</dbReference>
<comment type="subunit">
    <text evidence="5 13">Homotetramer.</text>
</comment>
<evidence type="ECO:0000256" key="13">
    <source>
        <dbReference type="RuleBase" id="RU362012"/>
    </source>
</evidence>
<comment type="catalytic activity">
    <reaction evidence="1 13">
        <text>L-threonine = 2-oxobutanoate + NH4(+)</text>
        <dbReference type="Rhea" id="RHEA:22108"/>
        <dbReference type="ChEBI" id="CHEBI:16763"/>
        <dbReference type="ChEBI" id="CHEBI:28938"/>
        <dbReference type="ChEBI" id="CHEBI:57926"/>
        <dbReference type="EC" id="4.3.1.19"/>
    </reaction>
</comment>
<dbReference type="GO" id="GO:0030170">
    <property type="term" value="F:pyridoxal phosphate binding"/>
    <property type="evidence" value="ECO:0007669"/>
    <property type="project" value="InterPro"/>
</dbReference>
<dbReference type="CDD" id="cd04906">
    <property type="entry name" value="ACT_ThrD-I_1"/>
    <property type="match status" value="1"/>
</dbReference>
<dbReference type="CDD" id="cd04907">
    <property type="entry name" value="ACT_ThrD-I_2"/>
    <property type="match status" value="1"/>
</dbReference>
<dbReference type="GO" id="GO:0004794">
    <property type="term" value="F:threonine deaminase activity"/>
    <property type="evidence" value="ECO:0007669"/>
    <property type="project" value="UniProtKB-UniRule"/>
</dbReference>
<dbReference type="UniPathway" id="UPA00047">
    <property type="reaction ID" value="UER00054"/>
</dbReference>